<dbReference type="Proteomes" id="UP000530424">
    <property type="component" value="Unassembled WGS sequence"/>
</dbReference>
<evidence type="ECO:0000313" key="9">
    <source>
        <dbReference type="Proteomes" id="UP000530424"/>
    </source>
</evidence>
<name>A0A853C1S6_9ACTN</name>
<dbReference type="PIRSF" id="PIRSF000350">
    <property type="entry name" value="Mercury_reductase_MerA"/>
    <property type="match status" value="1"/>
</dbReference>
<keyword evidence="3 4" id="KW-0274">FAD</keyword>
<dbReference type="GO" id="GO:0003955">
    <property type="term" value="F:NAD(P)H dehydrogenase (quinone) activity"/>
    <property type="evidence" value="ECO:0007669"/>
    <property type="project" value="TreeGrafter"/>
</dbReference>
<feature type="binding site" evidence="4">
    <location>
        <position position="307"/>
    </location>
    <ligand>
        <name>FAD</name>
        <dbReference type="ChEBI" id="CHEBI:57692"/>
    </ligand>
</feature>
<evidence type="ECO:0000256" key="4">
    <source>
        <dbReference type="PIRSR" id="PIRSR000350-3"/>
    </source>
</evidence>
<dbReference type="RefSeq" id="WP_179668034.1">
    <property type="nucleotide sequence ID" value="NZ_JACCFP010000001.1"/>
</dbReference>
<dbReference type="Gene3D" id="3.50.50.60">
    <property type="entry name" value="FAD/NAD(P)-binding domain"/>
    <property type="match status" value="2"/>
</dbReference>
<accession>A0A853C1S6</accession>
<keyword evidence="8" id="KW-0670">Pyruvate</keyword>
<evidence type="ECO:0000256" key="2">
    <source>
        <dbReference type="ARBA" id="ARBA00022630"/>
    </source>
</evidence>
<gene>
    <name evidence="8" type="ORF">HNR19_002263</name>
</gene>
<dbReference type="PRINTS" id="PR00411">
    <property type="entry name" value="PNDRDTASEI"/>
</dbReference>
<feature type="binding site" evidence="4">
    <location>
        <begin position="182"/>
        <end position="189"/>
    </location>
    <ligand>
        <name>NAD(+)</name>
        <dbReference type="ChEBI" id="CHEBI:57540"/>
    </ligand>
</feature>
<dbReference type="EMBL" id="JACCFP010000001">
    <property type="protein sequence ID" value="NYJ01565.1"/>
    <property type="molecule type" value="Genomic_DNA"/>
</dbReference>
<dbReference type="InterPro" id="IPR023753">
    <property type="entry name" value="FAD/NAD-binding_dom"/>
</dbReference>
<evidence type="ECO:0000313" key="8">
    <source>
        <dbReference type="EMBL" id="NYJ01565.1"/>
    </source>
</evidence>
<keyword evidence="4" id="KW-0520">NAD</keyword>
<dbReference type="SUPFAM" id="SSF55424">
    <property type="entry name" value="FAD/NAD-linked reductases, dimerisation (C-terminal) domain"/>
    <property type="match status" value="1"/>
</dbReference>
<evidence type="ECO:0000259" key="7">
    <source>
        <dbReference type="Pfam" id="PF07992"/>
    </source>
</evidence>
<comment type="caution">
    <text evidence="8">The sequence shown here is derived from an EMBL/GenBank/DDBJ whole genome shotgun (WGS) entry which is preliminary data.</text>
</comment>
<dbReference type="InterPro" id="IPR004099">
    <property type="entry name" value="Pyr_nucl-diS_OxRdtase_dimer"/>
</dbReference>
<protein>
    <submittedName>
        <fullName evidence="8">Pyruvate/2-oxoglutarate dehydrogenase complex dihydrolipoamide dehydrogenase (E3) component</fullName>
    </submittedName>
</protein>
<comment type="similarity">
    <text evidence="1">Belongs to the class-I pyridine nucleotide-disulfide oxidoreductase family.</text>
</comment>
<keyword evidence="4" id="KW-0547">Nucleotide-binding</keyword>
<dbReference type="InterPro" id="IPR001100">
    <property type="entry name" value="Pyr_nuc-diS_OxRdtase"/>
</dbReference>
<evidence type="ECO:0000259" key="6">
    <source>
        <dbReference type="Pfam" id="PF02852"/>
    </source>
</evidence>
<feature type="binding site" evidence="4">
    <location>
        <position position="52"/>
    </location>
    <ligand>
        <name>FAD</name>
        <dbReference type="ChEBI" id="CHEBI:57692"/>
    </ligand>
</feature>
<sequence>MAAAEVDVVVIGLGPGGEHLAASLAREGLSVVGVDRRLVGGECPYFGCIPTKMMIRAADALAEARRVEGLAGVADVHPHWDDVAGRIRDEATDDWDDKVAVERLEKAGARFVRGHARLAGPGRVTVQTADGTQELSVRRGVVLNTGTEPAVPPIDGLAGTPYWTNRDVVRLPELPASLAVLGGGAIGCELAQSLARFGVDVTIVEAGERILGPEEPEASEVVTKALEAEGITVRAGVGAEQVSYDGAFSLRLADGSTVGASSLLVAAGRRMNLGDIGLDTVGLDPSARSIEVDERMRASDGLWAVGDITGKGAFTHISMYQANVAIRDLTGADGPWADYRAVSRVTFTDPEVGSVGMTEKQARDAGLDVATAVAPLPESSRGWIHKVDNEGLVKVVADAGRGVLVGATTVGPAGGEILGMLVTAVHAEVPVATLRGMHFAYPTFHRTIETALGDLGL</sequence>
<evidence type="ECO:0000256" key="5">
    <source>
        <dbReference type="PIRSR" id="PIRSR000350-4"/>
    </source>
</evidence>
<comment type="cofactor">
    <cofactor evidence="4">
        <name>FAD</name>
        <dbReference type="ChEBI" id="CHEBI:57692"/>
    </cofactor>
    <text evidence="4">Binds 1 FAD per subunit.</text>
</comment>
<keyword evidence="9" id="KW-1185">Reference proteome</keyword>
<feature type="binding site" evidence="4">
    <location>
        <position position="268"/>
    </location>
    <ligand>
        <name>NAD(+)</name>
        <dbReference type="ChEBI" id="CHEBI:57540"/>
    </ligand>
</feature>
<dbReference type="SUPFAM" id="SSF51905">
    <property type="entry name" value="FAD/NAD(P)-binding domain"/>
    <property type="match status" value="1"/>
</dbReference>
<reference evidence="8 9" key="1">
    <citation type="submission" date="2020-07" db="EMBL/GenBank/DDBJ databases">
        <title>Sequencing the genomes of 1000 actinobacteria strains.</title>
        <authorList>
            <person name="Klenk H.-P."/>
        </authorList>
    </citation>
    <scope>NUCLEOTIDE SEQUENCE [LARGE SCALE GENOMIC DNA]</scope>
    <source>
        <strain evidence="8 9">DSM 103833</strain>
    </source>
</reference>
<dbReference type="Pfam" id="PF02852">
    <property type="entry name" value="Pyr_redox_dim"/>
    <property type="match status" value="1"/>
</dbReference>
<dbReference type="InterPro" id="IPR016156">
    <property type="entry name" value="FAD/NAD-linked_Rdtase_dimer_sf"/>
</dbReference>
<feature type="domain" description="Pyridine nucleotide-disulphide oxidoreductase dimerisation" evidence="6">
    <location>
        <begin position="342"/>
        <end position="451"/>
    </location>
</feature>
<dbReference type="PRINTS" id="PR00368">
    <property type="entry name" value="FADPNR"/>
</dbReference>
<dbReference type="PANTHER" id="PTHR43014">
    <property type="entry name" value="MERCURIC REDUCTASE"/>
    <property type="match status" value="1"/>
</dbReference>
<keyword evidence="2" id="KW-0285">Flavoprotein</keyword>
<dbReference type="Gene3D" id="3.30.390.30">
    <property type="match status" value="1"/>
</dbReference>
<dbReference type="InterPro" id="IPR036188">
    <property type="entry name" value="FAD/NAD-bd_sf"/>
</dbReference>
<feature type="domain" description="FAD/NAD(P)-binding" evidence="7">
    <location>
        <begin position="7"/>
        <end position="322"/>
    </location>
</feature>
<dbReference type="PANTHER" id="PTHR43014:SF2">
    <property type="entry name" value="MERCURIC REDUCTASE"/>
    <property type="match status" value="1"/>
</dbReference>
<dbReference type="Pfam" id="PF07992">
    <property type="entry name" value="Pyr_redox_2"/>
    <property type="match status" value="1"/>
</dbReference>
<organism evidence="8 9">
    <name type="scientific">Nocardioides thalensis</name>
    <dbReference type="NCBI Taxonomy" id="1914755"/>
    <lineage>
        <taxon>Bacteria</taxon>
        <taxon>Bacillati</taxon>
        <taxon>Actinomycetota</taxon>
        <taxon>Actinomycetes</taxon>
        <taxon>Propionibacteriales</taxon>
        <taxon>Nocardioidaceae</taxon>
        <taxon>Nocardioides</taxon>
    </lineage>
</organism>
<evidence type="ECO:0000256" key="1">
    <source>
        <dbReference type="ARBA" id="ARBA00007532"/>
    </source>
</evidence>
<feature type="disulfide bond" description="Redox-active" evidence="5">
    <location>
        <begin position="43"/>
        <end position="48"/>
    </location>
</feature>
<dbReference type="AlphaFoldDB" id="A0A853C1S6"/>
<evidence type="ECO:0000256" key="3">
    <source>
        <dbReference type="ARBA" id="ARBA00022827"/>
    </source>
</evidence>
<feature type="binding site" evidence="4">
    <location>
        <position position="205"/>
    </location>
    <ligand>
        <name>NAD(+)</name>
        <dbReference type="ChEBI" id="CHEBI:57540"/>
    </ligand>
</feature>
<proteinExistence type="inferred from homology"/>
<dbReference type="GO" id="GO:0050660">
    <property type="term" value="F:flavin adenine dinucleotide binding"/>
    <property type="evidence" value="ECO:0007669"/>
    <property type="project" value="TreeGrafter"/>
</dbReference>